<sequence>MTVFGTLSKRQRELVEHEAEAVGALRGASATTVDIEKG</sequence>
<evidence type="ECO:0000313" key="2">
    <source>
        <dbReference type="Proteomes" id="UP000013525"/>
    </source>
</evidence>
<reference evidence="1 2" key="1">
    <citation type="journal article" date="2013" name="Genome Announc.">
        <title>Draft Genome Sequence of Rhodococcus rhodnii Strain LMG5362, a Symbiont of Rhodnius prolixus (Hemiptera, Reduviidae, Triatominae), the Principle Vector of Trypanosoma cruzi.</title>
        <authorList>
            <person name="Pachebat J.A."/>
            <person name="van Keulen G."/>
            <person name="Whitten M.M."/>
            <person name="Girdwood S."/>
            <person name="Del Sol R."/>
            <person name="Dyson P.J."/>
            <person name="Facey P.D."/>
        </authorList>
    </citation>
    <scope>NUCLEOTIDE SEQUENCE [LARGE SCALE GENOMIC DNA]</scope>
    <source>
        <strain evidence="1 2">LMG 5362</strain>
    </source>
</reference>
<dbReference type="AlphaFoldDB" id="R7WNY7"/>
<gene>
    <name evidence="1" type="ORF">Rrhod_1651</name>
</gene>
<dbReference type="Proteomes" id="UP000013525">
    <property type="component" value="Unassembled WGS sequence"/>
</dbReference>
<protein>
    <submittedName>
        <fullName evidence="1">Uncharacterized protein</fullName>
    </submittedName>
</protein>
<dbReference type="EMBL" id="APMY01000054">
    <property type="protein sequence ID" value="EOM77031.1"/>
    <property type="molecule type" value="Genomic_DNA"/>
</dbReference>
<organism evidence="1 2">
    <name type="scientific">Rhodococcus rhodnii LMG 5362</name>
    <dbReference type="NCBI Taxonomy" id="1273125"/>
    <lineage>
        <taxon>Bacteria</taxon>
        <taxon>Bacillati</taxon>
        <taxon>Actinomycetota</taxon>
        <taxon>Actinomycetes</taxon>
        <taxon>Mycobacteriales</taxon>
        <taxon>Nocardiaceae</taxon>
        <taxon>Rhodococcus</taxon>
    </lineage>
</organism>
<dbReference type="PATRIC" id="fig|1273125.3.peg.1592"/>
<evidence type="ECO:0000313" key="1">
    <source>
        <dbReference type="EMBL" id="EOM77031.1"/>
    </source>
</evidence>
<comment type="caution">
    <text evidence="1">The sequence shown here is derived from an EMBL/GenBank/DDBJ whole genome shotgun (WGS) entry which is preliminary data.</text>
</comment>
<keyword evidence="2" id="KW-1185">Reference proteome</keyword>
<proteinExistence type="predicted"/>
<accession>R7WNY7</accession>
<name>R7WNY7_9NOCA</name>